<keyword evidence="1" id="KW-0472">Membrane</keyword>
<dbReference type="AlphaFoldDB" id="A0A7T7BQ87"/>
<gene>
    <name evidence="2" type="ORF">Pdw03_5729</name>
</gene>
<evidence type="ECO:0000256" key="1">
    <source>
        <dbReference type="SAM" id="Phobius"/>
    </source>
</evidence>
<proteinExistence type="predicted"/>
<dbReference type="GeneID" id="90952772"/>
<dbReference type="Proteomes" id="UP000595662">
    <property type="component" value="Chromosome 6"/>
</dbReference>
<keyword evidence="1" id="KW-0812">Transmembrane</keyword>
<dbReference type="RefSeq" id="XP_065958089.1">
    <property type="nucleotide sequence ID" value="XM_066101149.1"/>
</dbReference>
<evidence type="ECO:0000313" key="2">
    <source>
        <dbReference type="EMBL" id="QQK48094.1"/>
    </source>
</evidence>
<protein>
    <submittedName>
        <fullName evidence="2">Uncharacterized protein</fullName>
    </submittedName>
</protein>
<evidence type="ECO:0000313" key="3">
    <source>
        <dbReference type="Proteomes" id="UP000595662"/>
    </source>
</evidence>
<feature type="transmembrane region" description="Helical" evidence="1">
    <location>
        <begin position="87"/>
        <end position="107"/>
    </location>
</feature>
<keyword evidence="1" id="KW-1133">Transmembrane helix</keyword>
<name>A0A7T7BQ87_PENDI</name>
<sequence length="108" mass="11251">MASIYSILEPRQSSRSGIGGIAIGSIAVTSSFFGCGENSDFPMRGTAAIILTSATSLQLRAAARAAADGASAVARLRRVWTMSRSRLVYAVHVGIGITMLCAGQLRFA</sequence>
<accession>A0A7T7BQ87</accession>
<reference evidence="2 3" key="1">
    <citation type="submission" date="2020-08" db="EMBL/GenBank/DDBJ databases">
        <title>The completed genome sequence of the pathogenic ascomycete fungus Penicillium digitatum.</title>
        <authorList>
            <person name="Wang M."/>
        </authorList>
    </citation>
    <scope>NUCLEOTIDE SEQUENCE [LARGE SCALE GENOMIC DNA]</scope>
    <source>
        <strain evidence="2 3">PdW03</strain>
    </source>
</reference>
<dbReference type="EMBL" id="CP060779">
    <property type="protein sequence ID" value="QQK48094.1"/>
    <property type="molecule type" value="Genomic_DNA"/>
</dbReference>
<organism evidence="2 3">
    <name type="scientific">Penicillium digitatum</name>
    <name type="common">Green mold</name>
    <dbReference type="NCBI Taxonomy" id="36651"/>
    <lineage>
        <taxon>Eukaryota</taxon>
        <taxon>Fungi</taxon>
        <taxon>Dikarya</taxon>
        <taxon>Ascomycota</taxon>
        <taxon>Pezizomycotina</taxon>
        <taxon>Eurotiomycetes</taxon>
        <taxon>Eurotiomycetidae</taxon>
        <taxon>Eurotiales</taxon>
        <taxon>Aspergillaceae</taxon>
        <taxon>Penicillium</taxon>
    </lineage>
</organism>